<feature type="chain" id="PRO_5047030477" evidence="1">
    <location>
        <begin position="24"/>
        <end position="230"/>
    </location>
</feature>
<sequence>MRLLATGVQGLLGLLILAGAAAAEVNASETETTETVAISDDRIAALFGQENAAIGAMDQSRISRMTTTPEAAADLQVVEIRYDANWVAGLPAQNGNAEWECLAKALYFEARGEPIRGQFAVAEVILNRVDAVEYPNTICGVVHQGNSRACQFSFVCDGKSDAIREAGAYQQVGKIAALMMAGAPRALTDGATHFHTNAVRPRWASRFPRTTTIGAHRFYRQPVQLAAASQ</sequence>
<accession>A0ABW4S5A3</accession>
<keyword evidence="4" id="KW-1185">Reference proteome</keyword>
<name>A0ABW4S5A3_9RHOB</name>
<keyword evidence="3" id="KW-0378">Hydrolase</keyword>
<comment type="caution">
    <text evidence="3">The sequence shown here is derived from an EMBL/GenBank/DDBJ whole genome shotgun (WGS) entry which is preliminary data.</text>
</comment>
<evidence type="ECO:0000259" key="2">
    <source>
        <dbReference type="Pfam" id="PF07486"/>
    </source>
</evidence>
<dbReference type="Pfam" id="PF07486">
    <property type="entry name" value="Hydrolase_2"/>
    <property type="match status" value="1"/>
</dbReference>
<feature type="signal peptide" evidence="1">
    <location>
        <begin position="1"/>
        <end position="23"/>
    </location>
</feature>
<evidence type="ECO:0000313" key="3">
    <source>
        <dbReference type="EMBL" id="MFD1912780.1"/>
    </source>
</evidence>
<keyword evidence="1" id="KW-0732">Signal</keyword>
<dbReference type="InterPro" id="IPR042047">
    <property type="entry name" value="SleB_dom1"/>
</dbReference>
<feature type="domain" description="Cell wall hydrolase SleB" evidence="2">
    <location>
        <begin position="112"/>
        <end position="219"/>
    </location>
</feature>
<dbReference type="GO" id="GO:0016787">
    <property type="term" value="F:hydrolase activity"/>
    <property type="evidence" value="ECO:0007669"/>
    <property type="project" value="UniProtKB-KW"/>
</dbReference>
<dbReference type="Gene3D" id="1.10.10.2520">
    <property type="entry name" value="Cell wall hydrolase SleB, domain 1"/>
    <property type="match status" value="1"/>
</dbReference>
<dbReference type="RefSeq" id="WP_390261564.1">
    <property type="nucleotide sequence ID" value="NZ_JBHUGH010000009.1"/>
</dbReference>
<proteinExistence type="predicted"/>
<dbReference type="EMBL" id="JBHUGH010000009">
    <property type="protein sequence ID" value="MFD1912780.1"/>
    <property type="molecule type" value="Genomic_DNA"/>
</dbReference>
<organism evidence="3 4">
    <name type="scientific">Halodurantibacterium flavum</name>
    <dbReference type="NCBI Taxonomy" id="1382802"/>
    <lineage>
        <taxon>Bacteria</taxon>
        <taxon>Pseudomonadati</taxon>
        <taxon>Pseudomonadota</taxon>
        <taxon>Alphaproteobacteria</taxon>
        <taxon>Rhodobacterales</taxon>
        <taxon>Paracoccaceae</taxon>
        <taxon>Halodurantibacterium</taxon>
    </lineage>
</organism>
<evidence type="ECO:0000313" key="4">
    <source>
        <dbReference type="Proteomes" id="UP001597353"/>
    </source>
</evidence>
<reference evidence="4" key="1">
    <citation type="journal article" date="2019" name="Int. J. Syst. Evol. Microbiol.">
        <title>The Global Catalogue of Microorganisms (GCM) 10K type strain sequencing project: providing services to taxonomists for standard genome sequencing and annotation.</title>
        <authorList>
            <consortium name="The Broad Institute Genomics Platform"/>
            <consortium name="The Broad Institute Genome Sequencing Center for Infectious Disease"/>
            <person name="Wu L."/>
            <person name="Ma J."/>
        </authorList>
    </citation>
    <scope>NUCLEOTIDE SEQUENCE [LARGE SCALE GENOMIC DNA]</scope>
    <source>
        <strain evidence="4">CGMCC 4.7242</strain>
    </source>
</reference>
<evidence type="ECO:0000256" key="1">
    <source>
        <dbReference type="SAM" id="SignalP"/>
    </source>
</evidence>
<protein>
    <submittedName>
        <fullName evidence="3">Cell wall hydrolase</fullName>
    </submittedName>
</protein>
<dbReference type="Proteomes" id="UP001597353">
    <property type="component" value="Unassembled WGS sequence"/>
</dbReference>
<dbReference type="InterPro" id="IPR011105">
    <property type="entry name" value="Cell_wall_hydrolase_SleB"/>
</dbReference>
<gene>
    <name evidence="3" type="ORF">ACFSGJ_11215</name>
</gene>